<dbReference type="Proteomes" id="UP001501057">
    <property type="component" value="Unassembled WGS sequence"/>
</dbReference>
<accession>A0ABP4VVT8</accession>
<gene>
    <name evidence="2" type="ORF">GCM10009710_15960</name>
</gene>
<evidence type="ECO:0000313" key="2">
    <source>
        <dbReference type="EMBL" id="GAA1736480.1"/>
    </source>
</evidence>
<sequence>MIQFVVEVIGQLLRGDPLKRAYRRAWIQDPDARGDRRHLEVMLELENVRGRDDDPLPQPLAGAMDDWSRQVPPKQMRHRSGGRLRAAL</sequence>
<organism evidence="2 3">
    <name type="scientific">Aeromicrobium alkaliterrae</name>
    <dbReference type="NCBI Taxonomy" id="302168"/>
    <lineage>
        <taxon>Bacteria</taxon>
        <taxon>Bacillati</taxon>
        <taxon>Actinomycetota</taxon>
        <taxon>Actinomycetes</taxon>
        <taxon>Propionibacteriales</taxon>
        <taxon>Nocardioidaceae</taxon>
        <taxon>Aeromicrobium</taxon>
    </lineage>
</organism>
<protein>
    <submittedName>
        <fullName evidence="2">Uncharacterized protein</fullName>
    </submittedName>
</protein>
<proteinExistence type="predicted"/>
<comment type="caution">
    <text evidence="2">The sequence shown here is derived from an EMBL/GenBank/DDBJ whole genome shotgun (WGS) entry which is preliminary data.</text>
</comment>
<evidence type="ECO:0000313" key="3">
    <source>
        <dbReference type="Proteomes" id="UP001501057"/>
    </source>
</evidence>
<feature type="region of interest" description="Disordered" evidence="1">
    <location>
        <begin position="50"/>
        <end position="88"/>
    </location>
</feature>
<keyword evidence="3" id="KW-1185">Reference proteome</keyword>
<evidence type="ECO:0000256" key="1">
    <source>
        <dbReference type="SAM" id="MobiDB-lite"/>
    </source>
</evidence>
<name>A0ABP4VVT8_9ACTN</name>
<dbReference type="EMBL" id="BAAAME010000004">
    <property type="protein sequence ID" value="GAA1736480.1"/>
    <property type="molecule type" value="Genomic_DNA"/>
</dbReference>
<dbReference type="RefSeq" id="WP_344199771.1">
    <property type="nucleotide sequence ID" value="NZ_BAAAME010000004.1"/>
</dbReference>
<reference evidence="3" key="1">
    <citation type="journal article" date="2019" name="Int. J. Syst. Evol. Microbiol.">
        <title>The Global Catalogue of Microorganisms (GCM) 10K type strain sequencing project: providing services to taxonomists for standard genome sequencing and annotation.</title>
        <authorList>
            <consortium name="The Broad Institute Genomics Platform"/>
            <consortium name="The Broad Institute Genome Sequencing Center for Infectious Disease"/>
            <person name="Wu L."/>
            <person name="Ma J."/>
        </authorList>
    </citation>
    <scope>NUCLEOTIDE SEQUENCE [LARGE SCALE GENOMIC DNA]</scope>
    <source>
        <strain evidence="3">JCM 13518</strain>
    </source>
</reference>